<comment type="caution">
    <text evidence="1">The sequence shown here is derived from an EMBL/GenBank/DDBJ whole genome shotgun (WGS) entry which is preliminary data.</text>
</comment>
<dbReference type="EMBL" id="JADIKF010000040">
    <property type="protein sequence ID" value="MBM7131239.1"/>
    <property type="molecule type" value="Genomic_DNA"/>
</dbReference>
<sequence>MSVTSDFSGSPQTWIMTHRFVTPTASYIGAAGALATGNGSFRFEDAGAGGGGNLLKPAGWKDLLDYFNAFYLGATPNQNNNIALSNQNSLFLTADLSGCQFLAYGPDRNNLTVEHNNFFAGGNAAYVARYNLIQGAGHAVFIALRPSAIATQQADEYYIIEGANIIGVKKADGWHFYARTRTDRAFGPTREL</sequence>
<evidence type="ECO:0000313" key="2">
    <source>
        <dbReference type="Proteomes" id="UP001430193"/>
    </source>
</evidence>
<reference evidence="1" key="1">
    <citation type="submission" date="2020-10" db="EMBL/GenBank/DDBJ databases">
        <title>Phylogeny of dyella-like bacteria.</title>
        <authorList>
            <person name="Fu J."/>
        </authorList>
    </citation>
    <scope>NUCLEOTIDE SEQUENCE</scope>
    <source>
        <strain evidence="1">DHON07</strain>
    </source>
</reference>
<evidence type="ECO:0008006" key="3">
    <source>
        <dbReference type="Google" id="ProtNLM"/>
    </source>
</evidence>
<gene>
    <name evidence="1" type="ORF">ISS99_17060</name>
</gene>
<name>A0ABS2KJX6_9GAMM</name>
<organism evidence="1 2">
    <name type="scientific">Dyella mobilis</name>
    <dbReference type="NCBI Taxonomy" id="1849582"/>
    <lineage>
        <taxon>Bacteria</taxon>
        <taxon>Pseudomonadati</taxon>
        <taxon>Pseudomonadota</taxon>
        <taxon>Gammaproteobacteria</taxon>
        <taxon>Lysobacterales</taxon>
        <taxon>Rhodanobacteraceae</taxon>
        <taxon>Dyella</taxon>
    </lineage>
</organism>
<protein>
    <recommendedName>
        <fullName evidence="3">Right handed beta helix region</fullName>
    </recommendedName>
</protein>
<dbReference type="Proteomes" id="UP001430193">
    <property type="component" value="Unassembled WGS sequence"/>
</dbReference>
<accession>A0ABS2KJX6</accession>
<proteinExistence type="predicted"/>
<dbReference type="RefSeq" id="WP_204632831.1">
    <property type="nucleotide sequence ID" value="NZ_BSOC01000005.1"/>
</dbReference>
<keyword evidence="2" id="KW-1185">Reference proteome</keyword>
<evidence type="ECO:0000313" key="1">
    <source>
        <dbReference type="EMBL" id="MBM7131239.1"/>
    </source>
</evidence>